<gene>
    <name evidence="2" type="ORF">B296_00025332</name>
</gene>
<accession>A0A426XRA2</accession>
<feature type="region of interest" description="Disordered" evidence="1">
    <location>
        <begin position="1"/>
        <end position="29"/>
    </location>
</feature>
<dbReference type="AlphaFoldDB" id="A0A426XRA2"/>
<sequence>MTRWSRRHESVRGQPQHMTEEPPDPRRQQRVTVHTDISSAVFWTVSGAAMAFRAPATDDASPTSTRSSHLPNHSADVVANSAMIGGVCWLPTAGTRVIADVSPDPPDRGPHVAPSGSGEGQEAKGARRGIPFRLRELGAGGGGAGSRASCLVPSRDPPPDLPLPPDLLSSAAVDDESLMRPPPSLGSSSPGFRTKVASLFRFTPAN</sequence>
<evidence type="ECO:0000313" key="3">
    <source>
        <dbReference type="Proteomes" id="UP000287651"/>
    </source>
</evidence>
<protein>
    <submittedName>
        <fullName evidence="2">Uncharacterized protein</fullName>
    </submittedName>
</protein>
<organism evidence="2 3">
    <name type="scientific">Ensete ventricosum</name>
    <name type="common">Abyssinian banana</name>
    <name type="synonym">Musa ensete</name>
    <dbReference type="NCBI Taxonomy" id="4639"/>
    <lineage>
        <taxon>Eukaryota</taxon>
        <taxon>Viridiplantae</taxon>
        <taxon>Streptophyta</taxon>
        <taxon>Embryophyta</taxon>
        <taxon>Tracheophyta</taxon>
        <taxon>Spermatophyta</taxon>
        <taxon>Magnoliopsida</taxon>
        <taxon>Liliopsida</taxon>
        <taxon>Zingiberales</taxon>
        <taxon>Musaceae</taxon>
        <taxon>Ensete</taxon>
    </lineage>
</organism>
<feature type="compositionally biased region" description="Basic and acidic residues" evidence="1">
    <location>
        <begin position="18"/>
        <end position="27"/>
    </location>
</feature>
<feature type="region of interest" description="Disordered" evidence="1">
    <location>
        <begin position="101"/>
        <end position="195"/>
    </location>
</feature>
<proteinExistence type="predicted"/>
<evidence type="ECO:0000313" key="2">
    <source>
        <dbReference type="EMBL" id="RRT42026.1"/>
    </source>
</evidence>
<feature type="compositionally biased region" description="Pro residues" evidence="1">
    <location>
        <begin position="155"/>
        <end position="165"/>
    </location>
</feature>
<evidence type="ECO:0000256" key="1">
    <source>
        <dbReference type="SAM" id="MobiDB-lite"/>
    </source>
</evidence>
<name>A0A426XRA2_ENSVE</name>
<reference evidence="2 3" key="1">
    <citation type="journal article" date="2014" name="Agronomy (Basel)">
        <title>A Draft Genome Sequence for Ensete ventricosum, the Drought-Tolerant Tree Against Hunger.</title>
        <authorList>
            <person name="Harrison J."/>
            <person name="Moore K.A."/>
            <person name="Paszkiewicz K."/>
            <person name="Jones T."/>
            <person name="Grant M."/>
            <person name="Ambacheew D."/>
            <person name="Muzemil S."/>
            <person name="Studholme D.J."/>
        </authorList>
    </citation>
    <scope>NUCLEOTIDE SEQUENCE [LARGE SCALE GENOMIC DNA]</scope>
</reference>
<comment type="caution">
    <text evidence="2">The sequence shown here is derived from an EMBL/GenBank/DDBJ whole genome shotgun (WGS) entry which is preliminary data.</text>
</comment>
<dbReference type="Proteomes" id="UP000287651">
    <property type="component" value="Unassembled WGS sequence"/>
</dbReference>
<dbReference type="EMBL" id="AMZH03018127">
    <property type="protein sequence ID" value="RRT42026.1"/>
    <property type="molecule type" value="Genomic_DNA"/>
</dbReference>